<gene>
    <name evidence="4" type="ORF">AJ80_04655</name>
</gene>
<feature type="compositionally biased region" description="Polar residues" evidence="2">
    <location>
        <begin position="847"/>
        <end position="875"/>
    </location>
</feature>
<dbReference type="SUPFAM" id="SSF57903">
    <property type="entry name" value="FYVE/PHD zinc finger"/>
    <property type="match status" value="1"/>
</dbReference>
<feature type="region of interest" description="Disordered" evidence="2">
    <location>
        <begin position="101"/>
        <end position="202"/>
    </location>
</feature>
<sequence length="998" mass="109629">MTDTSSVATTNPTTNFHPVTASPLISPVPNGKTSHIVHDDEEEPYTIKCICDFEDDDGSTVFCERCETWQHIVCYYHGQDVPDIHNCADCEPRALDAKRAAERQRRLREQNESGDRKGKRSGTKNPKKKSKDVEHSNGWTSHERSGSNSVSRDQPPPAKKAKTGHRSSNSVSSSAGMPVLAPDNRKRAASMSTSAMSPNKASSTFSQIPLYSQEFLHLYDHDKANVDMQSNLFDTIGLAGDLAKWVQDPLALAQVANGRSPNEIFTDLDQPLDSSKWPVISRQSRTDTSIDYDGRHPTWQFIKVENYVRKDEIVGEVRGKIGHLHDYCLDPSSRWQELRHPEPFVFFHPQLPVYIDSRKEGTQLRYIRRSCQPNVTLKTFITNQVEYHFCFVATQDIPASSEITAMWYLDPQMFTSTNGFVKQDGSSFATPDSTAICISNVLAHFGGCACNSQNCLLAKLDRRRPPKALDAPSKSLNGKRKKQRAKATVSPISTGRATNSRAGSEAARAQDEDDHMDSRSTSGSVQDQPRSRDLTPTGHSPNDILGLSGGELTARERRKIAAAEKKFEQLEQDNKQHPQKRKKRSSGVSTQPNSAVSAAPRSKSLLWQTLRAFTDGDSLISAPFSQQTANPPRLDTSQTRRSSSSPVKLSPRSSSTPRRGSHSSARKPSGPNTPVIGSPLGRPQYVDSEMQTEPDEHDPHYVPPKPTPRHSFVPLTKRLLKRCYEDRLRLEEENRMSPVTARARSPMVSPLSTGTNDGAIRSQRPQEDVEMKDADTSMTPPKARSWSSILSAMSTETSPPNGQPRSESPFKLPPHPWPSAVAHHLPVLAKPTNGMRADLRVQLPAPQFTSPGLVTPNASTPSSVQSPLSVKTTVSHPPGQSPGSSITAPSPVKKKLSLGDYMSRRGTLTTPTTEKSQSQALPLSQTSPVAQISTNSLEGARPALPMAKPPGEEMKRESPAPVDVVMQDIPYSPTSPPDPASCAATSTAARDPRLQHRS</sequence>
<dbReference type="SUPFAM" id="SSF82199">
    <property type="entry name" value="SET domain"/>
    <property type="match status" value="1"/>
</dbReference>
<feature type="compositionally biased region" description="Polar residues" evidence="2">
    <location>
        <begin position="166"/>
        <end position="175"/>
    </location>
</feature>
<feature type="region of interest" description="Disordered" evidence="2">
    <location>
        <begin position="739"/>
        <end position="815"/>
    </location>
</feature>
<dbReference type="AlphaFoldDB" id="A0A2B7YAE4"/>
<reference evidence="4 5" key="1">
    <citation type="submission" date="2017-10" db="EMBL/GenBank/DDBJ databases">
        <title>Comparative genomics in systemic dimorphic fungi from Ajellomycetaceae.</title>
        <authorList>
            <person name="Munoz J.F."/>
            <person name="Mcewen J.G."/>
            <person name="Clay O.K."/>
            <person name="Cuomo C.A."/>
        </authorList>
    </citation>
    <scope>NUCLEOTIDE SEQUENCE [LARGE SCALE GENOMIC DNA]</scope>
    <source>
        <strain evidence="4 5">UAMH7299</strain>
    </source>
</reference>
<feature type="compositionally biased region" description="Low complexity" evidence="2">
    <location>
        <begin position="640"/>
        <end position="658"/>
    </location>
</feature>
<accession>A0A2B7YAE4</accession>
<feature type="compositionally biased region" description="Basic and acidic residues" evidence="2">
    <location>
        <begin position="764"/>
        <end position="775"/>
    </location>
</feature>
<feature type="compositionally biased region" description="Polar residues" evidence="2">
    <location>
        <begin position="490"/>
        <end position="502"/>
    </location>
</feature>
<dbReference type="Proteomes" id="UP000224634">
    <property type="component" value="Unassembled WGS sequence"/>
</dbReference>
<feature type="region of interest" description="Disordered" evidence="2">
    <location>
        <begin position="466"/>
        <end position="551"/>
    </location>
</feature>
<name>A0A2B7YAE4_POLH7</name>
<feature type="compositionally biased region" description="Polar residues" evidence="2">
    <location>
        <begin position="190"/>
        <end position="202"/>
    </location>
</feature>
<dbReference type="InterPro" id="IPR001214">
    <property type="entry name" value="SET_dom"/>
</dbReference>
<feature type="compositionally biased region" description="Polar residues" evidence="2">
    <location>
        <begin position="586"/>
        <end position="596"/>
    </location>
</feature>
<dbReference type="OrthoDB" id="1928087at2759"/>
<protein>
    <recommendedName>
        <fullName evidence="3">SET domain-containing protein</fullName>
    </recommendedName>
</protein>
<feature type="compositionally biased region" description="Basic and acidic residues" evidence="2">
    <location>
        <begin position="101"/>
        <end position="116"/>
    </location>
</feature>
<feature type="compositionally biased region" description="Basic and acidic residues" evidence="2">
    <location>
        <begin position="131"/>
        <end position="145"/>
    </location>
</feature>
<evidence type="ECO:0000256" key="1">
    <source>
        <dbReference type="ARBA" id="ARBA00022853"/>
    </source>
</evidence>
<dbReference type="PANTHER" id="PTHR46462">
    <property type="entry name" value="UPSET, ISOFORM A"/>
    <property type="match status" value="1"/>
</dbReference>
<dbReference type="InterPro" id="IPR013083">
    <property type="entry name" value="Znf_RING/FYVE/PHD"/>
</dbReference>
<dbReference type="Pfam" id="PF00856">
    <property type="entry name" value="SET"/>
    <property type="match status" value="1"/>
</dbReference>
<dbReference type="GO" id="GO:0006325">
    <property type="term" value="P:chromatin organization"/>
    <property type="evidence" value="ECO:0007669"/>
    <property type="project" value="UniProtKB-KW"/>
</dbReference>
<feature type="region of interest" description="Disordered" evidence="2">
    <location>
        <begin position="621"/>
        <end position="710"/>
    </location>
</feature>
<feature type="region of interest" description="Disordered" evidence="2">
    <location>
        <begin position="568"/>
        <end position="601"/>
    </location>
</feature>
<dbReference type="GO" id="GO:0070210">
    <property type="term" value="C:Rpd3L-Expanded complex"/>
    <property type="evidence" value="ECO:0007669"/>
    <property type="project" value="TreeGrafter"/>
</dbReference>
<dbReference type="EMBL" id="PDNA01000061">
    <property type="protein sequence ID" value="PGH17832.1"/>
    <property type="molecule type" value="Genomic_DNA"/>
</dbReference>
<feature type="compositionally biased region" description="Polar residues" evidence="2">
    <location>
        <begin position="519"/>
        <end position="528"/>
    </location>
</feature>
<keyword evidence="5" id="KW-1185">Reference proteome</keyword>
<feature type="region of interest" description="Disordered" evidence="2">
    <location>
        <begin position="1"/>
        <end position="36"/>
    </location>
</feature>
<keyword evidence="1" id="KW-0156">Chromatin regulator</keyword>
<evidence type="ECO:0000259" key="3">
    <source>
        <dbReference type="SMART" id="SM00317"/>
    </source>
</evidence>
<feature type="region of interest" description="Disordered" evidence="2">
    <location>
        <begin position="847"/>
        <end position="998"/>
    </location>
</feature>
<proteinExistence type="predicted"/>
<dbReference type="Gene3D" id="3.30.40.10">
    <property type="entry name" value="Zinc/RING finger domain, C3HC4 (zinc finger)"/>
    <property type="match status" value="1"/>
</dbReference>
<comment type="caution">
    <text evidence="4">The sequence shown here is derived from an EMBL/GenBank/DDBJ whole genome shotgun (WGS) entry which is preliminary data.</text>
</comment>
<evidence type="ECO:0000313" key="5">
    <source>
        <dbReference type="Proteomes" id="UP000224634"/>
    </source>
</evidence>
<dbReference type="SMART" id="SM00317">
    <property type="entry name" value="SET"/>
    <property type="match status" value="1"/>
</dbReference>
<evidence type="ECO:0000313" key="4">
    <source>
        <dbReference type="EMBL" id="PGH17832.1"/>
    </source>
</evidence>
<organism evidence="4 5">
    <name type="scientific">Polytolypa hystricis (strain UAMH7299)</name>
    <dbReference type="NCBI Taxonomy" id="1447883"/>
    <lineage>
        <taxon>Eukaryota</taxon>
        <taxon>Fungi</taxon>
        <taxon>Dikarya</taxon>
        <taxon>Ascomycota</taxon>
        <taxon>Pezizomycotina</taxon>
        <taxon>Eurotiomycetes</taxon>
        <taxon>Eurotiomycetidae</taxon>
        <taxon>Onygenales</taxon>
        <taxon>Onygenales incertae sedis</taxon>
        <taxon>Polytolypa</taxon>
    </lineage>
</organism>
<feature type="compositionally biased region" description="Polar residues" evidence="2">
    <location>
        <begin position="623"/>
        <end position="639"/>
    </location>
</feature>
<dbReference type="GO" id="GO:0006355">
    <property type="term" value="P:regulation of DNA-templated transcription"/>
    <property type="evidence" value="ECO:0007669"/>
    <property type="project" value="TreeGrafter"/>
</dbReference>
<feature type="domain" description="SET" evidence="3">
    <location>
        <begin position="297"/>
        <end position="415"/>
    </location>
</feature>
<feature type="compositionally biased region" description="Polar residues" evidence="2">
    <location>
        <begin position="1"/>
        <end position="17"/>
    </location>
</feature>
<feature type="compositionally biased region" description="Polar residues" evidence="2">
    <location>
        <begin position="906"/>
        <end position="937"/>
    </location>
</feature>
<dbReference type="InterPro" id="IPR011011">
    <property type="entry name" value="Znf_FYVE_PHD"/>
</dbReference>
<feature type="compositionally biased region" description="Basic residues" evidence="2">
    <location>
        <begin position="117"/>
        <end position="130"/>
    </location>
</feature>
<dbReference type="GO" id="GO:0034967">
    <property type="term" value="C:Set3 complex"/>
    <property type="evidence" value="ECO:0007669"/>
    <property type="project" value="TreeGrafter"/>
</dbReference>
<dbReference type="PANTHER" id="PTHR46462:SF3">
    <property type="entry name" value="UPSET, ISOFORM A"/>
    <property type="match status" value="1"/>
</dbReference>
<dbReference type="InterPro" id="IPR046341">
    <property type="entry name" value="SET_dom_sf"/>
</dbReference>
<evidence type="ECO:0000256" key="2">
    <source>
        <dbReference type="SAM" id="MobiDB-lite"/>
    </source>
</evidence>
<feature type="compositionally biased region" description="Polar residues" evidence="2">
    <location>
        <begin position="785"/>
        <end position="806"/>
    </location>
</feature>
<dbReference type="Gene3D" id="2.170.270.10">
    <property type="entry name" value="SET domain"/>
    <property type="match status" value="1"/>
</dbReference>
<dbReference type="STRING" id="1447883.A0A2B7YAE4"/>